<name>C6XSX6_PEDHD</name>
<dbReference type="InterPro" id="IPR047137">
    <property type="entry name" value="ORF3"/>
</dbReference>
<comment type="similarity">
    <text evidence="1">Belongs to the ribosome association toxin RatA family.</text>
</comment>
<dbReference type="eggNOG" id="COG5637">
    <property type="taxonomic scope" value="Bacteria"/>
</dbReference>
<feature type="domain" description="Inner membrane protein YgaP-like transmembrane" evidence="3">
    <location>
        <begin position="23"/>
        <end position="80"/>
    </location>
</feature>
<reference evidence="4 5" key="1">
    <citation type="journal article" date="2009" name="Stand. Genomic Sci.">
        <title>Complete genome sequence of Pedobacter heparinus type strain (HIM 762-3).</title>
        <authorList>
            <person name="Han C."/>
            <person name="Spring S."/>
            <person name="Lapidus A."/>
            <person name="Del Rio T.G."/>
            <person name="Tice H."/>
            <person name="Copeland A."/>
            <person name="Cheng J.F."/>
            <person name="Lucas S."/>
            <person name="Chen F."/>
            <person name="Nolan M."/>
            <person name="Bruce D."/>
            <person name="Goodwin L."/>
            <person name="Pitluck S."/>
            <person name="Ivanova N."/>
            <person name="Mavromatis K."/>
            <person name="Mikhailova N."/>
            <person name="Pati A."/>
            <person name="Chen A."/>
            <person name="Palaniappan K."/>
            <person name="Land M."/>
            <person name="Hauser L."/>
            <person name="Chang Y.J."/>
            <person name="Jeffries C.C."/>
            <person name="Saunders E."/>
            <person name="Chertkov O."/>
            <person name="Brettin T."/>
            <person name="Goker M."/>
            <person name="Rohde M."/>
            <person name="Bristow J."/>
            <person name="Eisen J.A."/>
            <person name="Markowitz V."/>
            <person name="Hugenholtz P."/>
            <person name="Kyrpides N.C."/>
            <person name="Klenk H.P."/>
            <person name="Detter J.C."/>
        </authorList>
    </citation>
    <scope>NUCLEOTIDE SEQUENCE [LARGE SCALE GENOMIC DNA]</scope>
    <source>
        <strain evidence="5">ATCC 13125 / DSM 2366 / CIP 104194 / JCM 7457 / NBRC 12017 / NCIMB 9290 / NRRL B-14731 / HIM 762-3</strain>
    </source>
</reference>
<dbReference type="HOGENOM" id="CLU_079860_0_0_10"/>
<proteinExistence type="inferred from homology"/>
<gene>
    <name evidence="4" type="ordered locus">Phep_1322</name>
</gene>
<keyword evidence="5" id="KW-1185">Reference proteome</keyword>
<accession>C6XSX6</accession>
<organism evidence="4 5">
    <name type="scientific">Pedobacter heparinus (strain ATCC 13125 / DSM 2366 / CIP 104194 / JCM 7457 / NBRC 12017 / NCIMB 9290 / NRRL B-14731 / HIM 762-3)</name>
    <dbReference type="NCBI Taxonomy" id="485917"/>
    <lineage>
        <taxon>Bacteria</taxon>
        <taxon>Pseudomonadati</taxon>
        <taxon>Bacteroidota</taxon>
        <taxon>Sphingobacteriia</taxon>
        <taxon>Sphingobacteriales</taxon>
        <taxon>Sphingobacteriaceae</taxon>
        <taxon>Pedobacter</taxon>
    </lineage>
</organism>
<evidence type="ECO:0000313" key="4">
    <source>
        <dbReference type="EMBL" id="ACU03537.1"/>
    </source>
</evidence>
<dbReference type="PANTHER" id="PTHR33824:SF7">
    <property type="entry name" value="POLYKETIDE CYCLASE_DEHYDRASE AND LIPID TRANSPORT SUPERFAMILY PROTEIN"/>
    <property type="match status" value="1"/>
</dbReference>
<dbReference type="OrthoDB" id="9797595at2"/>
<dbReference type="Proteomes" id="UP000000852">
    <property type="component" value="Chromosome"/>
</dbReference>
<dbReference type="CDD" id="cd07817">
    <property type="entry name" value="SRPBCC_8"/>
    <property type="match status" value="1"/>
</dbReference>
<protein>
    <submittedName>
        <fullName evidence="4">Cyclase/dehydrase</fullName>
    </submittedName>
</protein>
<dbReference type="RefSeq" id="WP_012781481.1">
    <property type="nucleotide sequence ID" value="NC_013061.1"/>
</dbReference>
<dbReference type="Gene3D" id="3.30.530.20">
    <property type="match status" value="1"/>
</dbReference>
<evidence type="ECO:0000259" key="2">
    <source>
        <dbReference type="Pfam" id="PF03364"/>
    </source>
</evidence>
<sequence>MSIHQTNLKLRSGKFSIEKHHYENIGLNERMVSMFLGGILVSRNITRPFRAPFLYGAYLAYRAFTGRCLIYERLGIDASKPHAVNIRGEFVIDRPPHEVYTYWRNLKNLPESIKHLLNVEMVDENLSRWKSNVMGNVFAIDWEAEIVKDEPGRLIGWRSAPGTMIHHVGRVEFGETADQLGTTLKVVLSYHPPAGGIGLGLAKLLNPYFESLLKKEIKSFKHVIEREPYAVNGHANY</sequence>
<dbReference type="InterPro" id="IPR021309">
    <property type="entry name" value="YgaP-like_TM"/>
</dbReference>
<dbReference type="KEGG" id="phe:Phep_1322"/>
<evidence type="ECO:0000313" key="5">
    <source>
        <dbReference type="Proteomes" id="UP000000852"/>
    </source>
</evidence>
<evidence type="ECO:0000259" key="3">
    <source>
        <dbReference type="Pfam" id="PF11127"/>
    </source>
</evidence>
<evidence type="ECO:0000256" key="1">
    <source>
        <dbReference type="ARBA" id="ARBA00008918"/>
    </source>
</evidence>
<dbReference type="AlphaFoldDB" id="C6XSX6"/>
<dbReference type="STRING" id="485917.Phep_1322"/>
<feature type="domain" description="Coenzyme Q-binding protein COQ10 START" evidence="2">
    <location>
        <begin position="92"/>
        <end position="196"/>
    </location>
</feature>
<dbReference type="Pfam" id="PF11127">
    <property type="entry name" value="YgaP-like_TM"/>
    <property type="match status" value="1"/>
</dbReference>
<dbReference type="SUPFAM" id="SSF55961">
    <property type="entry name" value="Bet v1-like"/>
    <property type="match status" value="1"/>
</dbReference>
<dbReference type="InterPro" id="IPR005031">
    <property type="entry name" value="COQ10_START"/>
</dbReference>
<dbReference type="Pfam" id="PF03364">
    <property type="entry name" value="Polyketide_cyc"/>
    <property type="match status" value="1"/>
</dbReference>
<dbReference type="InterPro" id="IPR023393">
    <property type="entry name" value="START-like_dom_sf"/>
</dbReference>
<dbReference type="PANTHER" id="PTHR33824">
    <property type="entry name" value="POLYKETIDE CYCLASE/DEHYDRASE AND LIPID TRANSPORT SUPERFAMILY PROTEIN"/>
    <property type="match status" value="1"/>
</dbReference>
<dbReference type="EMBL" id="CP001681">
    <property type="protein sequence ID" value="ACU03537.1"/>
    <property type="molecule type" value="Genomic_DNA"/>
</dbReference>